<dbReference type="OrthoDB" id="1093005at2759"/>
<keyword evidence="3" id="KW-1185">Reference proteome</keyword>
<dbReference type="AlphaFoldDB" id="A0A9Q1R9T5"/>
<name>A0A9Q1R9T5_9SOLA</name>
<dbReference type="InterPro" id="IPR036315">
    <property type="entry name" value="BRCA2_hlx_sf"/>
</dbReference>
<reference evidence="3" key="1">
    <citation type="journal article" date="2023" name="Proc. Natl. Acad. Sci. U.S.A.">
        <title>Genomic and structural basis for evolution of tropane alkaloid biosynthesis.</title>
        <authorList>
            <person name="Wanga Y.-J."/>
            <person name="Taina T."/>
            <person name="Yua J.-Y."/>
            <person name="Lia J."/>
            <person name="Xua B."/>
            <person name="Chenc J."/>
            <person name="D'Auriad J.C."/>
            <person name="Huanga J.-P."/>
            <person name="Huanga S.-X."/>
        </authorList>
    </citation>
    <scope>NUCLEOTIDE SEQUENCE [LARGE SCALE GENOMIC DNA]</scope>
    <source>
        <strain evidence="3">cv. KIB-2019</strain>
    </source>
</reference>
<protein>
    <submittedName>
        <fullName evidence="2">Uncharacterized protein</fullName>
    </submittedName>
</protein>
<gene>
    <name evidence="2" type="ORF">K7X08_032402</name>
</gene>
<evidence type="ECO:0000313" key="3">
    <source>
        <dbReference type="Proteomes" id="UP001152561"/>
    </source>
</evidence>
<feature type="region of interest" description="Disordered" evidence="1">
    <location>
        <begin position="198"/>
        <end position="219"/>
    </location>
</feature>
<feature type="region of interest" description="Disordered" evidence="1">
    <location>
        <begin position="158"/>
        <end position="177"/>
    </location>
</feature>
<accession>A0A9Q1R9T5</accession>
<evidence type="ECO:0000256" key="1">
    <source>
        <dbReference type="SAM" id="MobiDB-lite"/>
    </source>
</evidence>
<comment type="caution">
    <text evidence="2">The sequence shown here is derived from an EMBL/GenBank/DDBJ whole genome shotgun (WGS) entry which is preliminary data.</text>
</comment>
<proteinExistence type="predicted"/>
<feature type="compositionally biased region" description="Basic residues" evidence="1">
    <location>
        <begin position="158"/>
        <end position="170"/>
    </location>
</feature>
<dbReference type="EMBL" id="JAJAGQ010000013">
    <property type="protein sequence ID" value="KAJ8546525.1"/>
    <property type="molecule type" value="Genomic_DNA"/>
</dbReference>
<organism evidence="2 3">
    <name type="scientific">Anisodus acutangulus</name>
    <dbReference type="NCBI Taxonomy" id="402998"/>
    <lineage>
        <taxon>Eukaryota</taxon>
        <taxon>Viridiplantae</taxon>
        <taxon>Streptophyta</taxon>
        <taxon>Embryophyta</taxon>
        <taxon>Tracheophyta</taxon>
        <taxon>Spermatophyta</taxon>
        <taxon>Magnoliopsida</taxon>
        <taxon>eudicotyledons</taxon>
        <taxon>Gunneridae</taxon>
        <taxon>Pentapetalae</taxon>
        <taxon>asterids</taxon>
        <taxon>lamiids</taxon>
        <taxon>Solanales</taxon>
        <taxon>Solanaceae</taxon>
        <taxon>Solanoideae</taxon>
        <taxon>Hyoscyameae</taxon>
        <taxon>Anisodus</taxon>
    </lineage>
</organism>
<dbReference type="Proteomes" id="UP001152561">
    <property type="component" value="Unassembled WGS sequence"/>
</dbReference>
<sequence>MGVEIPVFVDTNLDTRIVVPVSLHTTPNDFKRELERAHLNCFPQLGQIKVDAVMVERNSCFYRLPETLPLKHVFQHLKGFRSLHVEVCQYDILYKPGSSELNQHGDVICTISDPTKLKTSMKGTKFDKLKCRRKVKKKKRFPCLRSTLSDVLRIIHSSKKKKKTKKKRNKTREGNTFNCLEGPDDPIVVSKASSAHPAYGCEGRGDEEQSSCPAAESNGEDLSEAVSVSGIIRKYFSSHDEVNSCSRFSDQGAQTLQGDHTGAGTNLRDLNVERASLSPFPVKTPLQISDESVSRASINKSKGIEIGSRIVSASKGASAQYVSKEWVTNHLETFPSYERCYNANFSGELLTVCNVLEELKCRYSIIAVL</sequence>
<evidence type="ECO:0000313" key="2">
    <source>
        <dbReference type="EMBL" id="KAJ8546525.1"/>
    </source>
</evidence>
<dbReference type="SUPFAM" id="SSF81872">
    <property type="entry name" value="BRCA2 helical domain"/>
    <property type="match status" value="1"/>
</dbReference>